<reference evidence="2 3" key="1">
    <citation type="submission" date="2022-04" db="EMBL/GenBank/DDBJ databases">
        <title>Positive selection, recombination, and allopatry shape intraspecific diversity of widespread and dominant cyanobacteria.</title>
        <authorList>
            <person name="Wei J."/>
            <person name="Shu W."/>
            <person name="Hu C."/>
        </authorList>
    </citation>
    <scope>NUCLEOTIDE SEQUENCE [LARGE SCALE GENOMIC DNA]</scope>
    <source>
        <strain evidence="2 3">GB2-A5</strain>
    </source>
</reference>
<dbReference type="Proteomes" id="UP001442494">
    <property type="component" value="Unassembled WGS sequence"/>
</dbReference>
<gene>
    <name evidence="2" type="ORF">NDI37_21770</name>
</gene>
<dbReference type="EMBL" id="JAMPKK010000059">
    <property type="protein sequence ID" value="MEP0867083.1"/>
    <property type="molecule type" value="Genomic_DNA"/>
</dbReference>
<feature type="non-terminal residue" evidence="2">
    <location>
        <position position="1"/>
    </location>
</feature>
<sequence>SPNGETLSPNGETLSPNGETLSPNGETLSPNGETLSPNGDKRELEPLELNSSSTSSYTSQILTTTSHLEEEAEGATEREQEEFISQLRELRINPDDVSWTIKKFSAATIENAIAYTQQQTWADKPAAAFVKACKEGLKPEPAAVATTTEKAAATPLEICREYYKLSPPIGLKLAAQYGIDEQLLKEEQ</sequence>
<comment type="caution">
    <text evidence="2">The sequence shown here is derived from an EMBL/GenBank/DDBJ whole genome shotgun (WGS) entry which is preliminary data.</text>
</comment>
<evidence type="ECO:0000256" key="1">
    <source>
        <dbReference type="SAM" id="MobiDB-lite"/>
    </source>
</evidence>
<accession>A0ABV0JUM7</accession>
<feature type="compositionally biased region" description="Low complexity" evidence="1">
    <location>
        <begin position="51"/>
        <end position="66"/>
    </location>
</feature>
<feature type="compositionally biased region" description="Polar residues" evidence="1">
    <location>
        <begin position="1"/>
        <end position="37"/>
    </location>
</feature>
<feature type="compositionally biased region" description="Acidic residues" evidence="1">
    <location>
        <begin position="70"/>
        <end position="81"/>
    </location>
</feature>
<evidence type="ECO:0000313" key="2">
    <source>
        <dbReference type="EMBL" id="MEP0867083.1"/>
    </source>
</evidence>
<evidence type="ECO:0000313" key="3">
    <source>
        <dbReference type="Proteomes" id="UP001442494"/>
    </source>
</evidence>
<proteinExistence type="predicted"/>
<name>A0ABV0JUM7_9CYAN</name>
<protein>
    <submittedName>
        <fullName evidence="2">Uncharacterized protein</fullName>
    </submittedName>
</protein>
<feature type="region of interest" description="Disordered" evidence="1">
    <location>
        <begin position="1"/>
        <end position="81"/>
    </location>
</feature>
<organism evidence="2 3">
    <name type="scientific">Funiculus sociatus GB2-A5</name>
    <dbReference type="NCBI Taxonomy" id="2933946"/>
    <lineage>
        <taxon>Bacteria</taxon>
        <taxon>Bacillati</taxon>
        <taxon>Cyanobacteriota</taxon>
        <taxon>Cyanophyceae</taxon>
        <taxon>Coleofasciculales</taxon>
        <taxon>Coleofasciculaceae</taxon>
        <taxon>Funiculus</taxon>
    </lineage>
</organism>
<keyword evidence="3" id="KW-1185">Reference proteome</keyword>